<dbReference type="SUPFAM" id="SSF52833">
    <property type="entry name" value="Thioredoxin-like"/>
    <property type="match status" value="1"/>
</dbReference>
<sequence length="174" mass="19781">MAVLAANSHLSYKDFCHADQPVTVHPLSSSYMVSVSGVFSSMRPEESVVASPKGRSRRERKFVKSGVRSRAFWQNVSRPSSIELEAIVGLEELDQALKQAQDLSQPIVIEWMAAWCRKCIYLKPKLEKLAAEYHTRIKFYFVDVNNVPQALVKRGNISVCFVIPILPPYYVCFR</sequence>
<dbReference type="eggNOG" id="KOG0907">
    <property type="taxonomic scope" value="Eukaryota"/>
</dbReference>
<dbReference type="STRING" id="13333.W1PTU9"/>
<evidence type="ECO:0000313" key="2">
    <source>
        <dbReference type="EMBL" id="ERN11126.1"/>
    </source>
</evidence>
<name>W1PTU9_AMBTC</name>
<evidence type="ECO:0000259" key="1">
    <source>
        <dbReference type="Pfam" id="PF00085"/>
    </source>
</evidence>
<organism evidence="2 3">
    <name type="scientific">Amborella trichopoda</name>
    <dbReference type="NCBI Taxonomy" id="13333"/>
    <lineage>
        <taxon>Eukaryota</taxon>
        <taxon>Viridiplantae</taxon>
        <taxon>Streptophyta</taxon>
        <taxon>Embryophyta</taxon>
        <taxon>Tracheophyta</taxon>
        <taxon>Spermatophyta</taxon>
        <taxon>Magnoliopsida</taxon>
        <taxon>Amborellales</taxon>
        <taxon>Amborellaceae</taxon>
        <taxon>Amborella</taxon>
    </lineage>
</organism>
<dbReference type="PANTHER" id="PTHR47192">
    <property type="entry name" value="THIOREDOXIN-LIKE 3-2, CHLOROPLASTIC"/>
    <property type="match status" value="1"/>
</dbReference>
<gene>
    <name evidence="2" type="ORF">AMTR_s00024p00170520</name>
</gene>
<dbReference type="InterPro" id="IPR036249">
    <property type="entry name" value="Thioredoxin-like_sf"/>
</dbReference>
<proteinExistence type="predicted"/>
<dbReference type="GO" id="GO:0045454">
    <property type="term" value="P:cell redox homeostasis"/>
    <property type="evidence" value="ECO:0000318"/>
    <property type="project" value="GO_Central"/>
</dbReference>
<dbReference type="Proteomes" id="UP000017836">
    <property type="component" value="Unassembled WGS sequence"/>
</dbReference>
<keyword evidence="3" id="KW-1185">Reference proteome</keyword>
<evidence type="ECO:0000313" key="3">
    <source>
        <dbReference type="Proteomes" id="UP000017836"/>
    </source>
</evidence>
<dbReference type="InterPro" id="IPR044253">
    <property type="entry name" value="WCRKC1/2"/>
</dbReference>
<accession>W1PTU9</accession>
<dbReference type="Gene3D" id="3.40.30.10">
    <property type="entry name" value="Glutaredoxin"/>
    <property type="match status" value="1"/>
</dbReference>
<dbReference type="HOGENOM" id="CLU_090389_3_0_1"/>
<dbReference type="GO" id="GO:0009570">
    <property type="term" value="C:chloroplast stroma"/>
    <property type="evidence" value="ECO:0000318"/>
    <property type="project" value="GO_Central"/>
</dbReference>
<feature type="domain" description="Thioredoxin" evidence="1">
    <location>
        <begin position="95"/>
        <end position="150"/>
    </location>
</feature>
<dbReference type="Gramene" id="ERN11126">
    <property type="protein sequence ID" value="ERN11126"/>
    <property type="gene ID" value="AMTR_s00024p00170520"/>
</dbReference>
<dbReference type="InterPro" id="IPR013766">
    <property type="entry name" value="Thioredoxin_domain"/>
</dbReference>
<dbReference type="CDD" id="cd02947">
    <property type="entry name" value="TRX_family"/>
    <property type="match status" value="1"/>
</dbReference>
<dbReference type="Pfam" id="PF00085">
    <property type="entry name" value="Thioredoxin"/>
    <property type="match status" value="1"/>
</dbReference>
<dbReference type="EMBL" id="KI392710">
    <property type="protein sequence ID" value="ERN11126.1"/>
    <property type="molecule type" value="Genomic_DNA"/>
</dbReference>
<reference evidence="3" key="1">
    <citation type="journal article" date="2013" name="Science">
        <title>The Amborella genome and the evolution of flowering plants.</title>
        <authorList>
            <consortium name="Amborella Genome Project"/>
        </authorList>
    </citation>
    <scope>NUCLEOTIDE SEQUENCE [LARGE SCALE GENOMIC DNA]</scope>
</reference>
<dbReference type="PANTHER" id="PTHR47192:SF3">
    <property type="entry name" value="THIOREDOXIN-LIKE 3-1, CHLOROPLASTIC"/>
    <property type="match status" value="1"/>
</dbReference>
<dbReference type="AlphaFoldDB" id="W1PTU9"/>
<protein>
    <recommendedName>
        <fullName evidence="1">Thioredoxin domain-containing protein</fullName>
    </recommendedName>
</protein>